<keyword evidence="2" id="KW-1185">Reference proteome</keyword>
<evidence type="ECO:0000313" key="2">
    <source>
        <dbReference type="Proteomes" id="UP001558652"/>
    </source>
</evidence>
<protein>
    <submittedName>
        <fullName evidence="1">Uncharacterized protein</fullName>
    </submittedName>
</protein>
<evidence type="ECO:0000313" key="1">
    <source>
        <dbReference type="EMBL" id="KAL1129666.1"/>
    </source>
</evidence>
<accession>A0ABD0YEN3</accession>
<proteinExistence type="predicted"/>
<dbReference type="AlphaFoldDB" id="A0ABD0YEN3"/>
<comment type="caution">
    <text evidence="1">The sequence shown here is derived from an EMBL/GenBank/DDBJ whole genome shotgun (WGS) entry which is preliminary data.</text>
</comment>
<reference evidence="1 2" key="1">
    <citation type="submission" date="2024-07" db="EMBL/GenBank/DDBJ databases">
        <title>Chromosome-level genome assembly of the water stick insect Ranatra chinensis (Heteroptera: Nepidae).</title>
        <authorList>
            <person name="Liu X."/>
        </authorList>
    </citation>
    <scope>NUCLEOTIDE SEQUENCE [LARGE SCALE GENOMIC DNA]</scope>
    <source>
        <strain evidence="1">Cailab_2021Rc</strain>
        <tissue evidence="1">Muscle</tissue>
    </source>
</reference>
<dbReference type="EMBL" id="JBFDAA010000008">
    <property type="protein sequence ID" value="KAL1129666.1"/>
    <property type="molecule type" value="Genomic_DNA"/>
</dbReference>
<name>A0ABD0YEN3_9HEMI</name>
<organism evidence="1 2">
    <name type="scientific">Ranatra chinensis</name>
    <dbReference type="NCBI Taxonomy" id="642074"/>
    <lineage>
        <taxon>Eukaryota</taxon>
        <taxon>Metazoa</taxon>
        <taxon>Ecdysozoa</taxon>
        <taxon>Arthropoda</taxon>
        <taxon>Hexapoda</taxon>
        <taxon>Insecta</taxon>
        <taxon>Pterygota</taxon>
        <taxon>Neoptera</taxon>
        <taxon>Paraneoptera</taxon>
        <taxon>Hemiptera</taxon>
        <taxon>Heteroptera</taxon>
        <taxon>Panheteroptera</taxon>
        <taxon>Nepomorpha</taxon>
        <taxon>Nepidae</taxon>
        <taxon>Ranatrinae</taxon>
        <taxon>Ranatra</taxon>
    </lineage>
</organism>
<sequence>MMSKRRNTFEKNTERDKKWGFLVDFMAKGITINAETYCETQQKLGNKRRGMLSRGVYLLHDNAVPLANFLDGKCVSNDEGMKATVEKWLPEPERSVFDEGIKKPVPRPKKCIEIDGNCVEK</sequence>
<dbReference type="Proteomes" id="UP001558652">
    <property type="component" value="Unassembled WGS sequence"/>
</dbReference>
<gene>
    <name evidence="1" type="ORF">AAG570_012611</name>
</gene>